<sequence length="339" mass="39282">MGAVISQATYAPFIFSLFIGVPSLILYIFEVHILFRYESKFRSAYFRLIIVRFISNIVNYFTSYFYFRLGRLGLFLGLFQSMPSQLLAFFFFFNYYTFHADNLSTMFILLNRLTLLIFPVGHAKIWKYLLPISIFLTYLTPLSCTLQVLTYDFYVRLQDDNWTFTLYIQPKENVTYIASTYVAAMSALSFCLICGVFNILIIILYRRTIHMQVNLPTANTADQNVEARLTIYALITFIAQLSMSGYYILMYVASWLFRSNANFFLSLANQFCWVHDLYTIALPAWFLLWASSKVKECVCVSINFLPCFCGKHTFIDPRLLARNTLSNLGSRVGPSDLSS</sequence>
<feature type="transmembrane region" description="Helical" evidence="6">
    <location>
        <begin position="128"/>
        <end position="154"/>
    </location>
</feature>
<gene>
    <name evidence="7" type="ORF">DdX_13973</name>
</gene>
<feature type="transmembrane region" description="Helical" evidence="6">
    <location>
        <begin position="174"/>
        <end position="205"/>
    </location>
</feature>
<dbReference type="PANTHER" id="PTHR31552">
    <property type="entry name" value="SERPENTINE RECEPTOR CLASS GAMMA"/>
    <property type="match status" value="1"/>
</dbReference>
<evidence type="ECO:0000256" key="1">
    <source>
        <dbReference type="ARBA" id="ARBA00004141"/>
    </source>
</evidence>
<dbReference type="AlphaFoldDB" id="A0AAD4R247"/>
<keyword evidence="8" id="KW-1185">Reference proteome</keyword>
<dbReference type="EMBL" id="JAKKPZ010000062">
    <property type="protein sequence ID" value="KAI1704890.1"/>
    <property type="molecule type" value="Genomic_DNA"/>
</dbReference>
<evidence type="ECO:0000256" key="2">
    <source>
        <dbReference type="ARBA" id="ARBA00005692"/>
    </source>
</evidence>
<dbReference type="InterPro" id="IPR000609">
    <property type="entry name" value="7TM_GPCR_serpentine_rcpt_Srg"/>
</dbReference>
<reference evidence="7" key="1">
    <citation type="submission" date="2022-01" db="EMBL/GenBank/DDBJ databases">
        <title>Genome Sequence Resource for Two Populations of Ditylenchus destructor, the Migratory Endoparasitic Phytonematode.</title>
        <authorList>
            <person name="Zhang H."/>
            <person name="Lin R."/>
            <person name="Xie B."/>
        </authorList>
    </citation>
    <scope>NUCLEOTIDE SEQUENCE</scope>
    <source>
        <strain evidence="7">BazhouSP</strain>
    </source>
</reference>
<evidence type="ECO:0000256" key="4">
    <source>
        <dbReference type="ARBA" id="ARBA00022989"/>
    </source>
</evidence>
<evidence type="ECO:0000256" key="5">
    <source>
        <dbReference type="ARBA" id="ARBA00023136"/>
    </source>
</evidence>
<evidence type="ECO:0000313" key="8">
    <source>
        <dbReference type="Proteomes" id="UP001201812"/>
    </source>
</evidence>
<keyword evidence="5 6" id="KW-0472">Membrane</keyword>
<accession>A0AAD4R247</accession>
<comment type="subcellular location">
    <subcellularLocation>
        <location evidence="1">Membrane</location>
        <topology evidence="1">Multi-pass membrane protein</topology>
    </subcellularLocation>
</comment>
<keyword evidence="3 6" id="KW-0812">Transmembrane</keyword>
<evidence type="ECO:0000313" key="7">
    <source>
        <dbReference type="EMBL" id="KAI1704890.1"/>
    </source>
</evidence>
<dbReference type="GO" id="GO:0016020">
    <property type="term" value="C:membrane"/>
    <property type="evidence" value="ECO:0007669"/>
    <property type="project" value="UniProtKB-SubCell"/>
</dbReference>
<feature type="transmembrane region" description="Helical" evidence="6">
    <location>
        <begin position="103"/>
        <end position="121"/>
    </location>
</feature>
<feature type="transmembrane region" description="Helical" evidence="6">
    <location>
        <begin position="74"/>
        <end position="97"/>
    </location>
</feature>
<feature type="transmembrane region" description="Helical" evidence="6">
    <location>
        <begin position="12"/>
        <end position="29"/>
    </location>
</feature>
<comment type="similarity">
    <text evidence="2 6">Belongs to the nematode receptor-like protein srg family.</text>
</comment>
<evidence type="ECO:0000256" key="6">
    <source>
        <dbReference type="RuleBase" id="RU280813"/>
    </source>
</evidence>
<proteinExistence type="inferred from homology"/>
<organism evidence="7 8">
    <name type="scientific">Ditylenchus destructor</name>
    <dbReference type="NCBI Taxonomy" id="166010"/>
    <lineage>
        <taxon>Eukaryota</taxon>
        <taxon>Metazoa</taxon>
        <taxon>Ecdysozoa</taxon>
        <taxon>Nematoda</taxon>
        <taxon>Chromadorea</taxon>
        <taxon>Rhabditida</taxon>
        <taxon>Tylenchina</taxon>
        <taxon>Tylenchomorpha</taxon>
        <taxon>Sphaerularioidea</taxon>
        <taxon>Anguinidae</taxon>
        <taxon>Anguininae</taxon>
        <taxon>Ditylenchus</taxon>
    </lineage>
</organism>
<comment type="caution">
    <text evidence="6">Lacks conserved residue(s) required for the propagation of feature annotation.</text>
</comment>
<feature type="transmembrane region" description="Helical" evidence="6">
    <location>
        <begin position="49"/>
        <end position="67"/>
    </location>
</feature>
<comment type="caution">
    <text evidence="7">The sequence shown here is derived from an EMBL/GenBank/DDBJ whole genome shotgun (WGS) entry which is preliminary data.</text>
</comment>
<dbReference type="PANTHER" id="PTHR31552:SF8">
    <property type="entry name" value="SERPENTINE RECEPTOR CLASS GAMMA"/>
    <property type="match status" value="1"/>
</dbReference>
<keyword evidence="4 6" id="KW-1133">Transmembrane helix</keyword>
<dbReference type="GO" id="GO:0004888">
    <property type="term" value="F:transmembrane signaling receptor activity"/>
    <property type="evidence" value="ECO:0007669"/>
    <property type="project" value="InterPro"/>
</dbReference>
<feature type="transmembrane region" description="Helical" evidence="6">
    <location>
        <begin position="263"/>
        <end position="288"/>
    </location>
</feature>
<feature type="transmembrane region" description="Helical" evidence="6">
    <location>
        <begin position="231"/>
        <end position="257"/>
    </location>
</feature>
<protein>
    <recommendedName>
        <fullName evidence="6">Serpentine receptor class gamma</fullName>
    </recommendedName>
</protein>
<dbReference type="Pfam" id="PF02118">
    <property type="entry name" value="Srg"/>
    <property type="match status" value="1"/>
</dbReference>
<dbReference type="GO" id="GO:0007606">
    <property type="term" value="P:sensory perception of chemical stimulus"/>
    <property type="evidence" value="ECO:0007669"/>
    <property type="project" value="UniProtKB-UniRule"/>
</dbReference>
<evidence type="ECO:0000256" key="3">
    <source>
        <dbReference type="ARBA" id="ARBA00022692"/>
    </source>
</evidence>
<name>A0AAD4R247_9BILA</name>
<dbReference type="Proteomes" id="UP001201812">
    <property type="component" value="Unassembled WGS sequence"/>
</dbReference>